<dbReference type="Proteomes" id="UP000230922">
    <property type="component" value="Unassembled WGS sequence"/>
</dbReference>
<sequence length="394" mass="43488">MINCVKLVFIGTIFSALALTPVLSSAQNFESIDFFYGIGCPHCAEVEPVIDRFISDYPQVTLNKHEVYQNWDNAVVLNQKFEQFDIPYTQRGVPALFSGTESAIGDRPIIDYLEKLSSRLAAEETPTQKEETTPGEQEEMVPISNDGNHQNPPANTENRQNKTPKTYKNSLSIAAIAGAALVDSINPCAIAVLLILLGALMLSSENKKRALLGGLAFTLAVYIGYFLFGLGLISAFHFSGLAGWLYKIIGALAILIGLANLKDYFAYGAGGFVMEIPRSWRPKLKSFLNKVTSPWGAFLAGFVVLFFELPCTGGPYFFVIGLLSQTDRLTNVIPTLLFYNLVFVLPLLIITGLIYWGKSSVEKANEWKDKNIRLLHLIGGIIMLALGIWIIFWG</sequence>
<gene>
    <name evidence="4" type="ORF">COT92_01830</name>
</gene>
<dbReference type="InterPro" id="IPR036249">
    <property type="entry name" value="Thioredoxin-like_sf"/>
</dbReference>
<feature type="chain" id="PRO_5013937299" evidence="3">
    <location>
        <begin position="27"/>
        <end position="394"/>
    </location>
</feature>
<keyword evidence="2" id="KW-0812">Transmembrane</keyword>
<evidence type="ECO:0000256" key="1">
    <source>
        <dbReference type="SAM" id="MobiDB-lite"/>
    </source>
</evidence>
<feature type="transmembrane region" description="Helical" evidence="2">
    <location>
        <begin position="171"/>
        <end position="198"/>
    </location>
</feature>
<feature type="signal peptide" evidence="3">
    <location>
        <begin position="1"/>
        <end position="26"/>
    </location>
</feature>
<dbReference type="InterPro" id="IPR051790">
    <property type="entry name" value="Cytochrome_c-biogenesis_DsbD"/>
</dbReference>
<evidence type="ECO:0000313" key="5">
    <source>
        <dbReference type="Proteomes" id="UP000230922"/>
    </source>
</evidence>
<accession>A0A2H0VB24</accession>
<name>A0A2H0VB24_9BACT</name>
<dbReference type="EMBL" id="PFAK01000030">
    <property type="protein sequence ID" value="PIR96293.1"/>
    <property type="molecule type" value="Genomic_DNA"/>
</dbReference>
<dbReference type="AlphaFoldDB" id="A0A2H0VB24"/>
<protein>
    <submittedName>
        <fullName evidence="4">Uncharacterized protein</fullName>
    </submittedName>
</protein>
<evidence type="ECO:0000256" key="3">
    <source>
        <dbReference type="SAM" id="SignalP"/>
    </source>
</evidence>
<keyword evidence="2" id="KW-0472">Membrane</keyword>
<dbReference type="SUPFAM" id="SSF52833">
    <property type="entry name" value="Thioredoxin-like"/>
    <property type="match status" value="1"/>
</dbReference>
<keyword evidence="2" id="KW-1133">Transmembrane helix</keyword>
<dbReference type="CDD" id="cd02972">
    <property type="entry name" value="DsbA_family"/>
    <property type="match status" value="1"/>
</dbReference>
<dbReference type="GO" id="GO:0016020">
    <property type="term" value="C:membrane"/>
    <property type="evidence" value="ECO:0007669"/>
    <property type="project" value="UniProtKB-SubCell"/>
</dbReference>
<proteinExistence type="predicted"/>
<evidence type="ECO:0000256" key="2">
    <source>
        <dbReference type="SAM" id="Phobius"/>
    </source>
</evidence>
<reference evidence="5" key="1">
    <citation type="submission" date="2017-09" db="EMBL/GenBank/DDBJ databases">
        <title>Depth-based differentiation of microbial function through sediment-hosted aquifers and enrichment of novel symbionts in the deep terrestrial subsurface.</title>
        <authorList>
            <person name="Probst A.J."/>
            <person name="Ladd B."/>
            <person name="Jarett J.K."/>
            <person name="Geller-Mcgrath D.E."/>
            <person name="Sieber C.M.K."/>
            <person name="Emerson J.B."/>
            <person name="Anantharaman K."/>
            <person name="Thomas B.C."/>
            <person name="Malmstrom R."/>
            <person name="Stieglmeier M."/>
            <person name="Klingl A."/>
            <person name="Woyke T."/>
            <person name="Ryan C.M."/>
            <person name="Banfield J.F."/>
        </authorList>
    </citation>
    <scope>NUCLEOTIDE SEQUENCE [LARGE SCALE GENOMIC DNA]</scope>
</reference>
<feature type="transmembrane region" description="Helical" evidence="2">
    <location>
        <begin position="374"/>
        <end position="393"/>
    </location>
</feature>
<feature type="transmembrane region" description="Helical" evidence="2">
    <location>
        <begin position="295"/>
        <end position="324"/>
    </location>
</feature>
<comment type="caution">
    <text evidence="4">The sequence shown here is derived from an EMBL/GenBank/DDBJ whole genome shotgun (WGS) entry which is preliminary data.</text>
</comment>
<dbReference type="PANTHER" id="PTHR31272">
    <property type="entry name" value="CYTOCHROME C-TYPE BIOGENESIS PROTEIN HI_1454-RELATED"/>
    <property type="match status" value="1"/>
</dbReference>
<keyword evidence="3" id="KW-0732">Signal</keyword>
<feature type="transmembrane region" description="Helical" evidence="2">
    <location>
        <begin position="210"/>
        <end position="236"/>
    </location>
</feature>
<evidence type="ECO:0000313" key="4">
    <source>
        <dbReference type="EMBL" id="PIR96293.1"/>
    </source>
</evidence>
<dbReference type="GO" id="GO:0017004">
    <property type="term" value="P:cytochrome complex assembly"/>
    <property type="evidence" value="ECO:0007669"/>
    <property type="project" value="InterPro"/>
</dbReference>
<feature type="compositionally biased region" description="Polar residues" evidence="1">
    <location>
        <begin position="145"/>
        <end position="163"/>
    </location>
</feature>
<feature type="region of interest" description="Disordered" evidence="1">
    <location>
        <begin position="121"/>
        <end position="163"/>
    </location>
</feature>
<organism evidence="4 5">
    <name type="scientific">Candidatus Doudnabacteria bacterium CG10_big_fil_rev_8_21_14_0_10_42_18</name>
    <dbReference type="NCBI Taxonomy" id="1974552"/>
    <lineage>
        <taxon>Bacteria</taxon>
        <taxon>Candidatus Doudnaibacteriota</taxon>
    </lineage>
</organism>
<dbReference type="PANTHER" id="PTHR31272:SF9">
    <property type="entry name" value="BLL1027 PROTEIN"/>
    <property type="match status" value="1"/>
</dbReference>
<feature type="transmembrane region" description="Helical" evidence="2">
    <location>
        <begin position="336"/>
        <end position="354"/>
    </location>
</feature>
<feature type="transmembrane region" description="Helical" evidence="2">
    <location>
        <begin position="248"/>
        <end position="274"/>
    </location>
</feature>